<feature type="transmembrane region" description="Helical" evidence="6">
    <location>
        <begin position="100"/>
        <end position="116"/>
    </location>
</feature>
<sequence length="216" mass="24511">MKTTFGLIRIEFIRKSNDIFVLVRNFVFFVILTTLPLLCDQSTLYTSKNIWVNIVIITFFTFENFLQRERQSGLLDLYRISTLPVESVLFAKAFGEWSKFILPMALLSAAFAALSLEIDVRLCLETFYALAITTYSFAFISATLNTLLLDVERKNIVLSVLSFPLYVPLIIFGVSITNNLMVYSDCRAEHLVLLGYACLVTFLGPKLSKLSLGELQ</sequence>
<feature type="transmembrane region" description="Helical" evidence="6">
    <location>
        <begin position="156"/>
        <end position="176"/>
    </location>
</feature>
<organism evidence="7">
    <name type="scientific">Cavernulicola chilensis</name>
    <dbReference type="NCBI Taxonomy" id="3028028"/>
    <lineage>
        <taxon>Eukaryota</taxon>
        <taxon>Rhodophyta</taxon>
        <taxon>Bangiophyceae</taxon>
        <taxon>Cavernulicolales</taxon>
        <taxon>Cavernulicolaceae</taxon>
        <taxon>Cavernulicola</taxon>
    </lineage>
</organism>
<feature type="transmembrane region" description="Helical" evidence="6">
    <location>
        <begin position="128"/>
        <end position="149"/>
    </location>
</feature>
<geneLocation type="mitochondrion" evidence="7"/>
<dbReference type="GeneID" id="63062105"/>
<dbReference type="GO" id="GO:0016020">
    <property type="term" value="C:membrane"/>
    <property type="evidence" value="ECO:0007669"/>
    <property type="project" value="UniProtKB-SubCell"/>
</dbReference>
<feature type="transmembrane region" description="Helical" evidence="6">
    <location>
        <begin position="50"/>
        <end position="66"/>
    </location>
</feature>
<accession>A0A7H0WB79</accession>
<proteinExistence type="inferred from homology"/>
<keyword evidence="3 6" id="KW-0812">Transmembrane</keyword>
<evidence type="ECO:0000256" key="2">
    <source>
        <dbReference type="ARBA" id="ARBA00010544"/>
    </source>
</evidence>
<dbReference type="GO" id="GO:0017004">
    <property type="term" value="P:cytochrome complex assembly"/>
    <property type="evidence" value="ECO:0007669"/>
    <property type="project" value="InterPro"/>
</dbReference>
<feature type="transmembrane region" description="Helical" evidence="6">
    <location>
        <begin position="21"/>
        <end position="38"/>
    </location>
</feature>
<protein>
    <submittedName>
        <fullName evidence="7">Cyochrome c1 ABC transporter channel subunit</fullName>
    </submittedName>
</protein>
<dbReference type="AlphaFoldDB" id="A0A7H0WB79"/>
<comment type="similarity">
    <text evidence="2">Belongs to the CcmB/CycW/HelB family.</text>
</comment>
<keyword evidence="4 6" id="KW-1133">Transmembrane helix</keyword>
<dbReference type="RefSeq" id="YP_010007629.1">
    <property type="nucleotide sequence ID" value="NC_053319.1"/>
</dbReference>
<evidence type="ECO:0000256" key="6">
    <source>
        <dbReference type="SAM" id="Phobius"/>
    </source>
</evidence>
<keyword evidence="7" id="KW-0496">Mitochondrion</keyword>
<gene>
    <name evidence="7" type="primary">ccmB</name>
    <name evidence="7" type="ORF">CDCH_SybilCave_020</name>
</gene>
<evidence type="ECO:0000313" key="7">
    <source>
        <dbReference type="EMBL" id="QNR39808.1"/>
    </source>
</evidence>
<keyword evidence="5 6" id="KW-0472">Membrane</keyword>
<evidence type="ECO:0000256" key="1">
    <source>
        <dbReference type="ARBA" id="ARBA00004141"/>
    </source>
</evidence>
<reference evidence="7" key="1">
    <citation type="journal article" date="2020" name="BMC Evol. Biol.">
        <title>Potential causes and consequences of rapid mitochondrial genome evolution in thermoacidophilic Galdieria (Rhodophyta).</title>
        <authorList>
            <person name="Cho C.H."/>
            <person name="Park S.I."/>
            <person name="Ciniglia C."/>
            <person name="Yang E.C."/>
            <person name="Graf L."/>
            <person name="Bhattacharya D."/>
            <person name="Yoon H.S."/>
        </authorList>
    </citation>
    <scope>NUCLEOTIDE SEQUENCE</scope>
</reference>
<dbReference type="PRINTS" id="PR01414">
    <property type="entry name" value="CCMBBIOGNSIS"/>
</dbReference>
<evidence type="ECO:0000256" key="5">
    <source>
        <dbReference type="ARBA" id="ARBA00023136"/>
    </source>
</evidence>
<dbReference type="Pfam" id="PF03379">
    <property type="entry name" value="CcmB"/>
    <property type="match status" value="1"/>
</dbReference>
<dbReference type="InterPro" id="IPR003544">
    <property type="entry name" value="Cyt_c_biogenesis_CcmB"/>
</dbReference>
<name>A0A7H0WB79_9RHOD</name>
<evidence type="ECO:0000256" key="3">
    <source>
        <dbReference type="ARBA" id="ARBA00022692"/>
    </source>
</evidence>
<comment type="subcellular location">
    <subcellularLocation>
        <location evidence="1">Membrane</location>
        <topology evidence="1">Multi-pass membrane protein</topology>
    </subcellularLocation>
</comment>
<dbReference type="GO" id="GO:0015232">
    <property type="term" value="F:heme transmembrane transporter activity"/>
    <property type="evidence" value="ECO:0007669"/>
    <property type="project" value="InterPro"/>
</dbReference>
<evidence type="ECO:0000256" key="4">
    <source>
        <dbReference type="ARBA" id="ARBA00022989"/>
    </source>
</evidence>
<feature type="transmembrane region" description="Helical" evidence="6">
    <location>
        <begin position="188"/>
        <end position="207"/>
    </location>
</feature>
<dbReference type="EMBL" id="MT270117">
    <property type="protein sequence ID" value="QNR39808.1"/>
    <property type="molecule type" value="Genomic_DNA"/>
</dbReference>